<keyword evidence="3" id="KW-1185">Reference proteome</keyword>
<comment type="caution">
    <text evidence="2">The sequence shown here is derived from an EMBL/GenBank/DDBJ whole genome shotgun (WGS) entry which is preliminary data.</text>
</comment>
<reference evidence="2 3" key="1">
    <citation type="submission" date="2022-11" db="EMBL/GenBank/DDBJ databases">
        <title>Mucor velutinosus strain NIH1002 WGS.</title>
        <authorList>
            <person name="Subramanian P."/>
            <person name="Mullikin J.C."/>
            <person name="Segre J.A."/>
            <person name="Zelazny A.M."/>
        </authorList>
    </citation>
    <scope>NUCLEOTIDE SEQUENCE [LARGE SCALE GENOMIC DNA]</scope>
    <source>
        <strain evidence="2 3">NIH1002</strain>
    </source>
</reference>
<evidence type="ECO:0000313" key="3">
    <source>
        <dbReference type="Proteomes" id="UP001304243"/>
    </source>
</evidence>
<sequence>MTNSSTVVVSDLLVVEERTPDLSFDVLDVELDDVLEWRDLLERRAFLLVNVGDSLVDKASPQSLGFAHSARKLLPNDDDELEDDPPPEDDEEEFPPCPPEDGDDDDELPPLEDDDELPPPLEDEEDDEEPPPLLEDEEDEEPPLPPDEDEDEDEDPLLPPLLLLDDEEEAPPEPLELLEDDGDPEIAPQAPSFEVELELPVLEIPGAFPLSHTAFSFGMSVLDIGLASDELSTHCRLSSAEAGCCTSQTTEGLAWLTWGLVEEGIELAESLDVVAVVKGGQAESAVPLASEFVGTLSTAGRLEDSIDEVAAVWSIVLTVLQISRESSLAKEAVGVSSPDPIETLTVGSGPVAHMPSDDPVAIVLYMEVVGDPDPDETIE</sequence>
<evidence type="ECO:0000256" key="1">
    <source>
        <dbReference type="SAM" id="MobiDB-lite"/>
    </source>
</evidence>
<dbReference type="AlphaFoldDB" id="A0AAN7HX77"/>
<organism evidence="2 3">
    <name type="scientific">Mucor velutinosus</name>
    <dbReference type="NCBI Taxonomy" id="708070"/>
    <lineage>
        <taxon>Eukaryota</taxon>
        <taxon>Fungi</taxon>
        <taxon>Fungi incertae sedis</taxon>
        <taxon>Mucoromycota</taxon>
        <taxon>Mucoromycotina</taxon>
        <taxon>Mucoromycetes</taxon>
        <taxon>Mucorales</taxon>
        <taxon>Mucorineae</taxon>
        <taxon>Mucoraceae</taxon>
        <taxon>Mucor</taxon>
    </lineage>
</organism>
<dbReference type="GeneID" id="89956500"/>
<feature type="compositionally biased region" description="Acidic residues" evidence="1">
    <location>
        <begin position="76"/>
        <end position="156"/>
    </location>
</feature>
<name>A0AAN7HX77_9FUNG</name>
<feature type="region of interest" description="Disordered" evidence="1">
    <location>
        <begin position="68"/>
        <end position="158"/>
    </location>
</feature>
<evidence type="ECO:0000313" key="2">
    <source>
        <dbReference type="EMBL" id="KAK4511598.1"/>
    </source>
</evidence>
<protein>
    <submittedName>
        <fullName evidence="2">Uncharacterized protein</fullName>
    </submittedName>
</protein>
<accession>A0AAN7HX77</accession>
<dbReference type="Proteomes" id="UP001304243">
    <property type="component" value="Unassembled WGS sequence"/>
</dbReference>
<proteinExistence type="predicted"/>
<dbReference type="EMBL" id="JASEJX010000030">
    <property type="protein sequence ID" value="KAK4511598.1"/>
    <property type="molecule type" value="Genomic_DNA"/>
</dbReference>
<gene>
    <name evidence="2" type="ORF">ATC70_012814</name>
</gene>
<dbReference type="RefSeq" id="XP_064678264.1">
    <property type="nucleotide sequence ID" value="XM_064831984.1"/>
</dbReference>